<keyword evidence="3" id="KW-0677">Repeat</keyword>
<comment type="caution">
    <text evidence="5">The sequence shown here is derived from an EMBL/GenBank/DDBJ whole genome shotgun (WGS) entry which is preliminary data.</text>
</comment>
<dbReference type="Pfam" id="PF00132">
    <property type="entry name" value="Hexapep"/>
    <property type="match status" value="1"/>
</dbReference>
<name>A0A931BVC7_9HYPH</name>
<dbReference type="PANTHER" id="PTHR43300:SF11">
    <property type="entry name" value="ACETYLTRANSFERASE RV3034C-RELATED"/>
    <property type="match status" value="1"/>
</dbReference>
<accession>A0A931BVC7</accession>
<evidence type="ECO:0000256" key="3">
    <source>
        <dbReference type="ARBA" id="ARBA00022737"/>
    </source>
</evidence>
<keyword evidence="4" id="KW-0012">Acyltransferase</keyword>
<dbReference type="Gene3D" id="2.160.10.10">
    <property type="entry name" value="Hexapeptide repeat proteins"/>
    <property type="match status" value="1"/>
</dbReference>
<evidence type="ECO:0000313" key="6">
    <source>
        <dbReference type="Proteomes" id="UP000599312"/>
    </source>
</evidence>
<dbReference type="EMBL" id="JADQDO010000003">
    <property type="protein sequence ID" value="MBF9233507.1"/>
    <property type="molecule type" value="Genomic_DNA"/>
</dbReference>
<dbReference type="PROSITE" id="PS00101">
    <property type="entry name" value="HEXAPEP_TRANSFERASES"/>
    <property type="match status" value="1"/>
</dbReference>
<dbReference type="InterPro" id="IPR001451">
    <property type="entry name" value="Hexapep"/>
</dbReference>
<comment type="similarity">
    <text evidence="1">Belongs to the transferase hexapeptide repeat family.</text>
</comment>
<dbReference type="AlphaFoldDB" id="A0A931BVC7"/>
<dbReference type="PANTHER" id="PTHR43300">
    <property type="entry name" value="ACETYLTRANSFERASE"/>
    <property type="match status" value="1"/>
</dbReference>
<keyword evidence="6" id="KW-1185">Reference proteome</keyword>
<keyword evidence="2" id="KW-0808">Transferase</keyword>
<dbReference type="InterPro" id="IPR050179">
    <property type="entry name" value="Trans_hexapeptide_repeat"/>
</dbReference>
<reference evidence="5" key="1">
    <citation type="submission" date="2020-11" db="EMBL/GenBank/DDBJ databases">
        <authorList>
            <person name="Kim M.K."/>
        </authorList>
    </citation>
    <scope>NUCLEOTIDE SEQUENCE</scope>
    <source>
        <strain evidence="5">BT350</strain>
    </source>
</reference>
<dbReference type="InterPro" id="IPR018357">
    <property type="entry name" value="Hexapep_transf_CS"/>
</dbReference>
<sequence length="220" mass="24090">MNVSMGAYSYLAPHAGVAHAAIGRYCSIGDAVLIRGSAHPTEWLTSHPCSYQNIYSRFVDYQPPFSFKGYGKVTEIGNDVWVGMRAIILPGVKIGNGAIIGAGAVVSKDVPDYAVVVGNPARIVKYRFDEATIERLLRVRWWQFDLPKMLERKADLPLNNPMAMLDLMEREDGVLEPLKPMLRQIFTKNGGTYLRALPSETVSAFSAEVGAGSVLESAVV</sequence>
<evidence type="ECO:0000256" key="2">
    <source>
        <dbReference type="ARBA" id="ARBA00022679"/>
    </source>
</evidence>
<protein>
    <submittedName>
        <fullName evidence="5">CatB-related O-acetyltransferase</fullName>
    </submittedName>
</protein>
<evidence type="ECO:0000256" key="4">
    <source>
        <dbReference type="ARBA" id="ARBA00023315"/>
    </source>
</evidence>
<dbReference type="Proteomes" id="UP000599312">
    <property type="component" value="Unassembled WGS sequence"/>
</dbReference>
<organism evidence="5 6">
    <name type="scientific">Microvirga alba</name>
    <dbReference type="NCBI Taxonomy" id="2791025"/>
    <lineage>
        <taxon>Bacteria</taxon>
        <taxon>Pseudomonadati</taxon>
        <taxon>Pseudomonadota</taxon>
        <taxon>Alphaproteobacteria</taxon>
        <taxon>Hyphomicrobiales</taxon>
        <taxon>Methylobacteriaceae</taxon>
        <taxon>Microvirga</taxon>
    </lineage>
</organism>
<gene>
    <name evidence="5" type="ORF">I2H38_08970</name>
</gene>
<evidence type="ECO:0000256" key="1">
    <source>
        <dbReference type="ARBA" id="ARBA00007274"/>
    </source>
</evidence>
<dbReference type="CDD" id="cd03349">
    <property type="entry name" value="LbH_XAT"/>
    <property type="match status" value="1"/>
</dbReference>
<evidence type="ECO:0000313" key="5">
    <source>
        <dbReference type="EMBL" id="MBF9233507.1"/>
    </source>
</evidence>
<dbReference type="InterPro" id="IPR011004">
    <property type="entry name" value="Trimer_LpxA-like_sf"/>
</dbReference>
<dbReference type="GO" id="GO:0016746">
    <property type="term" value="F:acyltransferase activity"/>
    <property type="evidence" value="ECO:0007669"/>
    <property type="project" value="UniProtKB-KW"/>
</dbReference>
<dbReference type="SUPFAM" id="SSF51161">
    <property type="entry name" value="Trimeric LpxA-like enzymes"/>
    <property type="match status" value="1"/>
</dbReference>
<proteinExistence type="inferred from homology"/>